<sequence>MSTKADLNASILIVEDDSGLRELIQEELQDAGYRVSTASSAEQGGEQIAQAYPDLVISDLRLPGEDGLSLLKGTRSLTAAPAFIVITAFGTIEQAVSALQLGADDFLTKPLNLEHLRLSVARALERQALEREVDRYRRMLSAGDFHDIIGRSTPMRQLFEQIRRIAQADGPVLVGGESGAGKERVARAIHAESERHNGPFVAINCAGIPAELLESELFGHKAGAFTGAQQARKGLFAEADGGTLLLDEIGEMPLQMQSKLLRVLQEGCIRPVGENRERAINVRIIAATNRDLEQEVENEEFRADLFYRLETFSIEIPPLRQRGDDIDLLTAHYIARFGASRPEPVTGISTEAQQLLRRYPFPGNVRELANAIERASVFARHEQIQPEDLPARIRRHSGGKSDNSALLEGLLEANELPPLRQMEQRYVQHVLERSGGNKRQAALTLGIGRRTLYRYLDESG</sequence>
<keyword evidence="5" id="KW-0804">Transcription</keyword>
<dbReference type="PANTHER" id="PTHR32071:SF117">
    <property type="entry name" value="PTS-DEPENDENT DIHYDROXYACETONE KINASE OPERON REGULATORY PROTEIN-RELATED"/>
    <property type="match status" value="1"/>
</dbReference>
<dbReference type="SUPFAM" id="SSF52540">
    <property type="entry name" value="P-loop containing nucleoside triphosphate hydrolases"/>
    <property type="match status" value="1"/>
</dbReference>
<dbReference type="GO" id="GO:0005524">
    <property type="term" value="F:ATP binding"/>
    <property type="evidence" value="ECO:0007669"/>
    <property type="project" value="UniProtKB-KW"/>
</dbReference>
<evidence type="ECO:0000259" key="7">
    <source>
        <dbReference type="PROSITE" id="PS50045"/>
    </source>
</evidence>
<dbReference type="GO" id="GO:0006355">
    <property type="term" value="P:regulation of DNA-templated transcription"/>
    <property type="evidence" value="ECO:0007669"/>
    <property type="project" value="InterPro"/>
</dbReference>
<dbReference type="Gene3D" id="3.40.50.300">
    <property type="entry name" value="P-loop containing nucleotide triphosphate hydrolases"/>
    <property type="match status" value="1"/>
</dbReference>
<dbReference type="SUPFAM" id="SSF52172">
    <property type="entry name" value="CheY-like"/>
    <property type="match status" value="1"/>
</dbReference>
<dbReference type="SMART" id="SM00382">
    <property type="entry name" value="AAA"/>
    <property type="match status" value="1"/>
</dbReference>
<dbReference type="InterPro" id="IPR001789">
    <property type="entry name" value="Sig_transdc_resp-reg_receiver"/>
</dbReference>
<dbReference type="InterPro" id="IPR002078">
    <property type="entry name" value="Sigma_54_int"/>
</dbReference>
<evidence type="ECO:0000256" key="6">
    <source>
        <dbReference type="PROSITE-ProRule" id="PRU00169"/>
    </source>
</evidence>
<keyword evidence="4 9" id="KW-0238">DNA-binding</keyword>
<keyword evidence="3" id="KW-0805">Transcription regulation</keyword>
<keyword evidence="10" id="KW-1185">Reference proteome</keyword>
<dbReference type="Proteomes" id="UP000294546">
    <property type="component" value="Unassembled WGS sequence"/>
</dbReference>
<proteinExistence type="predicted"/>
<protein>
    <submittedName>
        <fullName evidence="9">DNA-binding NtrC family response regulator</fullName>
    </submittedName>
</protein>
<dbReference type="InterPro" id="IPR025662">
    <property type="entry name" value="Sigma_54_int_dom_ATP-bd_1"/>
</dbReference>
<dbReference type="InterPro" id="IPR009057">
    <property type="entry name" value="Homeodomain-like_sf"/>
</dbReference>
<dbReference type="Gene3D" id="1.10.10.60">
    <property type="entry name" value="Homeodomain-like"/>
    <property type="match status" value="1"/>
</dbReference>
<dbReference type="InterPro" id="IPR027417">
    <property type="entry name" value="P-loop_NTPase"/>
</dbReference>
<dbReference type="GO" id="GO:0000160">
    <property type="term" value="P:phosphorelay signal transduction system"/>
    <property type="evidence" value="ECO:0007669"/>
    <property type="project" value="InterPro"/>
</dbReference>
<dbReference type="Pfam" id="PF25601">
    <property type="entry name" value="AAA_lid_14"/>
    <property type="match status" value="1"/>
</dbReference>
<dbReference type="RefSeq" id="WP_132297185.1">
    <property type="nucleotide sequence ID" value="NZ_SMFU01000013.1"/>
</dbReference>
<accession>A0A4V2PCY9</accession>
<dbReference type="PROSITE" id="PS50045">
    <property type="entry name" value="SIGMA54_INTERACT_4"/>
    <property type="match status" value="1"/>
</dbReference>
<dbReference type="SUPFAM" id="SSF46689">
    <property type="entry name" value="Homeodomain-like"/>
    <property type="match status" value="1"/>
</dbReference>
<dbReference type="InterPro" id="IPR025943">
    <property type="entry name" value="Sigma_54_int_dom_ATP-bd_2"/>
</dbReference>
<dbReference type="GO" id="GO:0043565">
    <property type="term" value="F:sequence-specific DNA binding"/>
    <property type="evidence" value="ECO:0007669"/>
    <property type="project" value="InterPro"/>
</dbReference>
<dbReference type="Pfam" id="PF00072">
    <property type="entry name" value="Response_reg"/>
    <property type="match status" value="1"/>
</dbReference>
<feature type="modified residue" description="4-aspartylphosphate" evidence="6">
    <location>
        <position position="59"/>
    </location>
</feature>
<evidence type="ECO:0000256" key="1">
    <source>
        <dbReference type="ARBA" id="ARBA00022741"/>
    </source>
</evidence>
<dbReference type="PROSITE" id="PS00676">
    <property type="entry name" value="SIGMA54_INTERACT_2"/>
    <property type="match status" value="1"/>
</dbReference>
<dbReference type="InterPro" id="IPR011006">
    <property type="entry name" value="CheY-like_superfamily"/>
</dbReference>
<dbReference type="SMART" id="SM00448">
    <property type="entry name" value="REC"/>
    <property type="match status" value="1"/>
</dbReference>
<dbReference type="PRINTS" id="PR01590">
    <property type="entry name" value="HTHFIS"/>
</dbReference>
<keyword evidence="1" id="KW-0547">Nucleotide-binding</keyword>
<dbReference type="Pfam" id="PF02954">
    <property type="entry name" value="HTH_8"/>
    <property type="match status" value="1"/>
</dbReference>
<dbReference type="InterPro" id="IPR025944">
    <property type="entry name" value="Sigma_54_int_dom_CS"/>
</dbReference>
<dbReference type="FunFam" id="3.40.50.300:FF:000006">
    <property type="entry name" value="DNA-binding transcriptional regulator NtrC"/>
    <property type="match status" value="1"/>
</dbReference>
<dbReference type="PROSITE" id="PS50110">
    <property type="entry name" value="RESPONSE_REGULATORY"/>
    <property type="match status" value="1"/>
</dbReference>
<keyword evidence="6" id="KW-0597">Phosphoprotein</keyword>
<dbReference type="PROSITE" id="PS00675">
    <property type="entry name" value="SIGMA54_INTERACT_1"/>
    <property type="match status" value="1"/>
</dbReference>
<organism evidence="9 10">
    <name type="scientific">Marinobacterium mangrovicola</name>
    <dbReference type="NCBI Taxonomy" id="1476959"/>
    <lineage>
        <taxon>Bacteria</taxon>
        <taxon>Pseudomonadati</taxon>
        <taxon>Pseudomonadota</taxon>
        <taxon>Gammaproteobacteria</taxon>
        <taxon>Oceanospirillales</taxon>
        <taxon>Oceanospirillaceae</taxon>
        <taxon>Marinobacterium</taxon>
    </lineage>
</organism>
<dbReference type="Gene3D" id="3.40.50.2300">
    <property type="match status" value="1"/>
</dbReference>
<dbReference type="AlphaFoldDB" id="A0A4V2PCY9"/>
<dbReference type="EMBL" id="SMFU01000013">
    <property type="protein sequence ID" value="TCK03096.1"/>
    <property type="molecule type" value="Genomic_DNA"/>
</dbReference>
<feature type="domain" description="Response regulatory" evidence="8">
    <location>
        <begin position="10"/>
        <end position="124"/>
    </location>
</feature>
<dbReference type="CDD" id="cd00009">
    <property type="entry name" value="AAA"/>
    <property type="match status" value="1"/>
</dbReference>
<evidence type="ECO:0000256" key="3">
    <source>
        <dbReference type="ARBA" id="ARBA00023015"/>
    </source>
</evidence>
<evidence type="ECO:0000256" key="2">
    <source>
        <dbReference type="ARBA" id="ARBA00022840"/>
    </source>
</evidence>
<dbReference type="PANTHER" id="PTHR32071">
    <property type="entry name" value="TRANSCRIPTIONAL REGULATORY PROTEIN"/>
    <property type="match status" value="1"/>
</dbReference>
<evidence type="ECO:0000259" key="8">
    <source>
        <dbReference type="PROSITE" id="PS50110"/>
    </source>
</evidence>
<gene>
    <name evidence="9" type="ORF">CLV83_4155</name>
</gene>
<feature type="domain" description="Sigma-54 factor interaction" evidence="7">
    <location>
        <begin position="148"/>
        <end position="377"/>
    </location>
</feature>
<evidence type="ECO:0000313" key="10">
    <source>
        <dbReference type="Proteomes" id="UP000294546"/>
    </source>
</evidence>
<reference evidence="9 10" key="1">
    <citation type="submission" date="2019-03" db="EMBL/GenBank/DDBJ databases">
        <title>Genomic Encyclopedia of Archaeal and Bacterial Type Strains, Phase II (KMG-II): from individual species to whole genera.</title>
        <authorList>
            <person name="Goeker M."/>
        </authorList>
    </citation>
    <scope>NUCLEOTIDE SEQUENCE [LARGE SCALE GENOMIC DNA]</scope>
    <source>
        <strain evidence="9 10">DSM 27697</strain>
    </source>
</reference>
<dbReference type="Gene3D" id="1.10.8.60">
    <property type="match status" value="1"/>
</dbReference>
<dbReference type="InterPro" id="IPR058031">
    <property type="entry name" value="AAA_lid_NorR"/>
</dbReference>
<evidence type="ECO:0000256" key="4">
    <source>
        <dbReference type="ARBA" id="ARBA00023125"/>
    </source>
</evidence>
<evidence type="ECO:0000256" key="5">
    <source>
        <dbReference type="ARBA" id="ARBA00023163"/>
    </source>
</evidence>
<dbReference type="PROSITE" id="PS00688">
    <property type="entry name" value="SIGMA54_INTERACT_3"/>
    <property type="match status" value="1"/>
</dbReference>
<comment type="caution">
    <text evidence="9">The sequence shown here is derived from an EMBL/GenBank/DDBJ whole genome shotgun (WGS) entry which is preliminary data.</text>
</comment>
<keyword evidence="2" id="KW-0067">ATP-binding</keyword>
<name>A0A4V2PCY9_9GAMM</name>
<evidence type="ECO:0000313" key="9">
    <source>
        <dbReference type="EMBL" id="TCK03096.1"/>
    </source>
</evidence>
<dbReference type="InterPro" id="IPR003593">
    <property type="entry name" value="AAA+_ATPase"/>
</dbReference>
<dbReference type="Pfam" id="PF00158">
    <property type="entry name" value="Sigma54_activat"/>
    <property type="match status" value="1"/>
</dbReference>
<dbReference type="OrthoDB" id="9804019at2"/>
<dbReference type="InterPro" id="IPR002197">
    <property type="entry name" value="HTH_Fis"/>
</dbReference>